<dbReference type="PANTHER" id="PTHR10977">
    <property type="entry name" value="DIPHOSPHOMEVALONATE DECARBOXYLASE"/>
    <property type="match status" value="1"/>
</dbReference>
<evidence type="ECO:0000256" key="6">
    <source>
        <dbReference type="ARBA" id="ARBA00023098"/>
    </source>
</evidence>
<keyword evidence="6" id="KW-0443">Lipid metabolism</keyword>
<evidence type="ECO:0000256" key="4">
    <source>
        <dbReference type="ARBA" id="ARBA00022741"/>
    </source>
</evidence>
<dbReference type="InterPro" id="IPR020568">
    <property type="entry name" value="Ribosomal_Su5_D2-typ_SF"/>
</dbReference>
<dbReference type="GO" id="GO:0019287">
    <property type="term" value="P:isopentenyl diphosphate biosynthetic process, mevalonate pathway"/>
    <property type="evidence" value="ECO:0007669"/>
    <property type="project" value="InterPro"/>
</dbReference>
<dbReference type="PATRIC" id="fig|1423767.3.peg.1485"/>
<organism evidence="10 11">
    <name type="scientific">Lactobacillus kitasatonis DSM 16761 = JCM 1039</name>
    <dbReference type="NCBI Taxonomy" id="1423767"/>
    <lineage>
        <taxon>Bacteria</taxon>
        <taxon>Bacillati</taxon>
        <taxon>Bacillota</taxon>
        <taxon>Bacilli</taxon>
        <taxon>Lactobacillales</taxon>
        <taxon>Lactobacillaceae</taxon>
        <taxon>Lactobacillus</taxon>
    </lineage>
</organism>
<dbReference type="InterPro" id="IPR029765">
    <property type="entry name" value="Mev_diP_decarb"/>
</dbReference>
<accession>A0A0R1VCN4</accession>
<protein>
    <recommendedName>
        <fullName evidence="2">diphosphomevalonate decarboxylase</fullName>
        <ecNumber evidence="2">4.1.1.33</ecNumber>
    </recommendedName>
</protein>
<evidence type="ECO:0000259" key="9">
    <source>
        <dbReference type="Pfam" id="PF22700"/>
    </source>
</evidence>
<evidence type="ECO:0000256" key="2">
    <source>
        <dbReference type="ARBA" id="ARBA00012296"/>
    </source>
</evidence>
<dbReference type="Gene3D" id="3.30.230.10">
    <property type="match status" value="1"/>
</dbReference>
<evidence type="ECO:0000256" key="3">
    <source>
        <dbReference type="ARBA" id="ARBA00022516"/>
    </source>
</evidence>
<dbReference type="InterPro" id="IPR005935">
    <property type="entry name" value="Mev_decarb"/>
</dbReference>
<dbReference type="NCBIfam" id="TIGR01240">
    <property type="entry name" value="mevDPdecarb"/>
    <property type="match status" value="1"/>
</dbReference>
<keyword evidence="4" id="KW-0547">Nucleotide-binding</keyword>
<evidence type="ECO:0000259" key="8">
    <source>
        <dbReference type="Pfam" id="PF18376"/>
    </source>
</evidence>
<dbReference type="Pfam" id="PF22700">
    <property type="entry name" value="MVD-like_N"/>
    <property type="match status" value="1"/>
</dbReference>
<dbReference type="Gene3D" id="3.30.70.890">
    <property type="entry name" value="GHMP kinase, C-terminal domain"/>
    <property type="match status" value="1"/>
</dbReference>
<dbReference type="EMBL" id="AZFU01000034">
    <property type="protein sequence ID" value="KRM03045.1"/>
    <property type="molecule type" value="Genomic_DNA"/>
</dbReference>
<feature type="domain" description="Diphosphomevalonate decarboxylase-like N-terminal" evidence="9">
    <location>
        <begin position="7"/>
        <end position="161"/>
    </location>
</feature>
<proteinExistence type="inferred from homology"/>
<evidence type="ECO:0000313" key="11">
    <source>
        <dbReference type="Proteomes" id="UP000051307"/>
    </source>
</evidence>
<keyword evidence="3" id="KW-0444">Lipid biosynthesis</keyword>
<evidence type="ECO:0000256" key="5">
    <source>
        <dbReference type="ARBA" id="ARBA00022840"/>
    </source>
</evidence>
<dbReference type="PIRSF" id="PIRSF015950">
    <property type="entry name" value="Mev_P_decrbx"/>
    <property type="match status" value="1"/>
</dbReference>
<dbReference type="Pfam" id="PF18376">
    <property type="entry name" value="MDD_C"/>
    <property type="match status" value="1"/>
</dbReference>
<comment type="caution">
    <text evidence="10">The sequence shown here is derived from an EMBL/GenBank/DDBJ whole genome shotgun (WGS) entry which is preliminary data.</text>
</comment>
<dbReference type="AlphaFoldDB" id="A0A0R1VCN4"/>
<dbReference type="eggNOG" id="COG3407">
    <property type="taxonomic scope" value="Bacteria"/>
</dbReference>
<dbReference type="SUPFAM" id="SSF55060">
    <property type="entry name" value="GHMP Kinase, C-terminal domain"/>
    <property type="match status" value="1"/>
</dbReference>
<dbReference type="InterPro" id="IPR041431">
    <property type="entry name" value="Mvd1_C"/>
</dbReference>
<dbReference type="InterPro" id="IPR036554">
    <property type="entry name" value="GHMP_kinase_C_sf"/>
</dbReference>
<dbReference type="RefSeq" id="WP_025014634.1">
    <property type="nucleotide sequence ID" value="NZ_AZFU01000034.1"/>
</dbReference>
<dbReference type="GO" id="GO:0004163">
    <property type="term" value="F:diphosphomevalonate decarboxylase activity"/>
    <property type="evidence" value="ECO:0007669"/>
    <property type="project" value="UniProtKB-EC"/>
</dbReference>
<dbReference type="FunFam" id="3.30.230.10:FF:000072">
    <property type="entry name" value="Diphosphomevalonate decarboxylase"/>
    <property type="match status" value="1"/>
</dbReference>
<dbReference type="InterPro" id="IPR053859">
    <property type="entry name" value="MVD-like_N"/>
</dbReference>
<evidence type="ECO:0000256" key="7">
    <source>
        <dbReference type="ARBA" id="ARBA00023239"/>
    </source>
</evidence>
<dbReference type="EC" id="4.1.1.33" evidence="2"/>
<dbReference type="InterPro" id="IPR014721">
    <property type="entry name" value="Ribsml_uS5_D2-typ_fold_subgr"/>
</dbReference>
<gene>
    <name evidence="10" type="ORF">FC59_GL001430</name>
</gene>
<reference evidence="10 11" key="1">
    <citation type="journal article" date="2015" name="Genome Announc.">
        <title>Expanding the biotechnology potential of lactobacilli through comparative genomics of 213 strains and associated genera.</title>
        <authorList>
            <person name="Sun Z."/>
            <person name="Harris H.M."/>
            <person name="McCann A."/>
            <person name="Guo C."/>
            <person name="Argimon S."/>
            <person name="Zhang W."/>
            <person name="Yang X."/>
            <person name="Jeffery I.B."/>
            <person name="Cooney J.C."/>
            <person name="Kagawa T.F."/>
            <person name="Liu W."/>
            <person name="Song Y."/>
            <person name="Salvetti E."/>
            <person name="Wrobel A."/>
            <person name="Rasinkangas P."/>
            <person name="Parkhill J."/>
            <person name="Rea M.C."/>
            <person name="O'Sullivan O."/>
            <person name="Ritari J."/>
            <person name="Douillard F.P."/>
            <person name="Paul Ross R."/>
            <person name="Yang R."/>
            <person name="Briner A.E."/>
            <person name="Felis G.E."/>
            <person name="de Vos W.M."/>
            <person name="Barrangou R."/>
            <person name="Klaenhammer T.R."/>
            <person name="Caufield P.W."/>
            <person name="Cui Y."/>
            <person name="Zhang H."/>
            <person name="O'Toole P.W."/>
        </authorList>
    </citation>
    <scope>NUCLEOTIDE SEQUENCE [LARGE SCALE GENOMIC DNA]</scope>
    <source>
        <strain evidence="10 11">DSM 16761</strain>
    </source>
</reference>
<comment type="similarity">
    <text evidence="1">Belongs to the diphosphomevalonate decarboxylase family.</text>
</comment>
<dbReference type="GO" id="GO:0005829">
    <property type="term" value="C:cytosol"/>
    <property type="evidence" value="ECO:0007669"/>
    <property type="project" value="InterPro"/>
</dbReference>
<dbReference type="GO" id="GO:0005524">
    <property type="term" value="F:ATP binding"/>
    <property type="evidence" value="ECO:0007669"/>
    <property type="project" value="UniProtKB-KW"/>
</dbReference>
<sequence length="321" mass="35737">MTKTARAHTNIALIKYWGKKDAALRIPLMSSLSMTLDAFYTDTTIEKTTGSSEFYLNGKKQTPANSKRVFAYIKKLQQRFDLKEENLVVKSTNHVPTSAGLASSSSAFAALAAAFCAFYNINADKTLLSRLARIGSGSASRSIFGGFSIWQKGDSDETSYAYVLDEHPQMDLHLLAIELDTKQKKISSTRGMKDAQSSPFFKPWIARNESELKQMIAAIKNDDFTALGKLAELNANEMHAINLTAQPEFTYFEPDTIRAIKLIETLRDKGIECYYTIDAGPNIKVLCQLRNIKEIIENFESEFNNVKIVSASFGPGVTYSD</sequence>
<dbReference type="Proteomes" id="UP000051307">
    <property type="component" value="Unassembled WGS sequence"/>
</dbReference>
<evidence type="ECO:0000256" key="1">
    <source>
        <dbReference type="ARBA" id="ARBA00008831"/>
    </source>
</evidence>
<keyword evidence="5" id="KW-0067">ATP-binding</keyword>
<keyword evidence="7" id="KW-0456">Lyase</keyword>
<dbReference type="SUPFAM" id="SSF54211">
    <property type="entry name" value="Ribosomal protein S5 domain 2-like"/>
    <property type="match status" value="1"/>
</dbReference>
<name>A0A0R1VCN4_9LACO</name>
<dbReference type="PANTHER" id="PTHR10977:SF3">
    <property type="entry name" value="DIPHOSPHOMEVALONATE DECARBOXYLASE"/>
    <property type="match status" value="1"/>
</dbReference>
<evidence type="ECO:0000313" key="10">
    <source>
        <dbReference type="EMBL" id="KRM03045.1"/>
    </source>
</evidence>
<feature type="domain" description="Mvd1 C-terminal" evidence="8">
    <location>
        <begin position="180"/>
        <end position="307"/>
    </location>
</feature>
<dbReference type="OrthoDB" id="5498344at2"/>